<dbReference type="SMART" id="SM00387">
    <property type="entry name" value="HATPase_c"/>
    <property type="match status" value="1"/>
</dbReference>
<evidence type="ECO:0000256" key="8">
    <source>
        <dbReference type="ARBA" id="ARBA00023012"/>
    </source>
</evidence>
<organism evidence="11 12">
    <name type="scientific">Planctomicrobium piriforme</name>
    <dbReference type="NCBI Taxonomy" id="1576369"/>
    <lineage>
        <taxon>Bacteria</taxon>
        <taxon>Pseudomonadati</taxon>
        <taxon>Planctomycetota</taxon>
        <taxon>Planctomycetia</taxon>
        <taxon>Planctomycetales</taxon>
        <taxon>Planctomycetaceae</taxon>
        <taxon>Planctomicrobium</taxon>
    </lineage>
</organism>
<evidence type="ECO:0000313" key="12">
    <source>
        <dbReference type="Proteomes" id="UP000199518"/>
    </source>
</evidence>
<dbReference type="CDD" id="cd00060">
    <property type="entry name" value="FHA"/>
    <property type="match status" value="1"/>
</dbReference>
<dbReference type="InterPro" id="IPR036890">
    <property type="entry name" value="HATPase_C_sf"/>
</dbReference>
<keyword evidence="4" id="KW-0808">Transferase</keyword>
<dbReference type="Pfam" id="PF01590">
    <property type="entry name" value="GAF"/>
    <property type="match status" value="1"/>
</dbReference>
<keyword evidence="6" id="KW-0418">Kinase</keyword>
<dbReference type="Gene3D" id="3.30.450.40">
    <property type="match status" value="1"/>
</dbReference>
<accession>A0A1I3HWP2</accession>
<evidence type="ECO:0000256" key="4">
    <source>
        <dbReference type="ARBA" id="ARBA00022679"/>
    </source>
</evidence>
<evidence type="ECO:0000259" key="9">
    <source>
        <dbReference type="PROSITE" id="PS50006"/>
    </source>
</evidence>
<dbReference type="InterPro" id="IPR003594">
    <property type="entry name" value="HATPase_dom"/>
</dbReference>
<dbReference type="STRING" id="1576369.SAMN05421753_108222"/>
<dbReference type="EMBL" id="FOQD01000008">
    <property type="protein sequence ID" value="SFI40135.1"/>
    <property type="molecule type" value="Genomic_DNA"/>
</dbReference>
<dbReference type="Gene3D" id="2.60.200.20">
    <property type="match status" value="1"/>
</dbReference>
<dbReference type="PROSITE" id="PS50006">
    <property type="entry name" value="FHA_DOMAIN"/>
    <property type="match status" value="1"/>
</dbReference>
<dbReference type="PROSITE" id="PS50109">
    <property type="entry name" value="HIS_KIN"/>
    <property type="match status" value="1"/>
</dbReference>
<feature type="domain" description="FHA" evidence="9">
    <location>
        <begin position="25"/>
        <end position="74"/>
    </location>
</feature>
<dbReference type="InterPro" id="IPR036097">
    <property type="entry name" value="HisK_dim/P_sf"/>
</dbReference>
<dbReference type="InterPro" id="IPR008984">
    <property type="entry name" value="SMAD_FHA_dom_sf"/>
</dbReference>
<sequence length="553" mass="61062">MIDATLLVIQGPEQGRRYELVPESMHVGRGGQNEIRVLDTEASRQHALLAWTDGDWVITDLDSSNGTYVNGRAIKTAVIRPGDQIQVGRTILLYTGDTQPREYSAGEKINLVARSSADDQSRIVSQAKPSENAAFGGWTQAGDNLQLLYRITEEVVSPTTSLDELLQRVLDLTLEAVGADRGCMLVADSKTDRIEPRVVAHRGSANVNERMPISTSIVEYVIYNGQGVRTSDAQHDSRFDTGQSIVKSGIREAMCVPMRGRYELMGVIYVDTTRSSVEMLGSLMGGRFNDQLLLMLLAIGRQSALAIENYRYQDALVTSERLAAIGQTITIMSHHIKNILQGLQGGGYLIDSGLKQKNDEMIRKGWGVVERNQNRIYNLVMDLLTFSKEREPRLTMSDISEVLRDVLELMEPRLTAASIQSAIVPAPATPLSLFDAEGFHRAILNIVTNAIDALDGQPNPRLEIRYGLDQAREQMWVEIEDNGPGIDDAELPRLFSLFESTKGFKGTGLGLAVSRKILQEHGGTISVRTKAGIGTSFRLEWPYQSEEAELSAE</sequence>
<reference evidence="12" key="1">
    <citation type="submission" date="2016-10" db="EMBL/GenBank/DDBJ databases">
        <authorList>
            <person name="Varghese N."/>
            <person name="Submissions S."/>
        </authorList>
    </citation>
    <scope>NUCLEOTIDE SEQUENCE [LARGE SCALE GENOMIC DNA]</scope>
    <source>
        <strain evidence="12">DSM 26348</strain>
    </source>
</reference>
<dbReference type="EC" id="2.7.13.3" evidence="2"/>
<proteinExistence type="predicted"/>
<dbReference type="CDD" id="cd00075">
    <property type="entry name" value="HATPase"/>
    <property type="match status" value="1"/>
</dbReference>
<dbReference type="SUPFAM" id="SSF55781">
    <property type="entry name" value="GAF domain-like"/>
    <property type="match status" value="1"/>
</dbReference>
<keyword evidence="12" id="KW-1185">Reference proteome</keyword>
<dbReference type="SMART" id="SM00240">
    <property type="entry name" value="FHA"/>
    <property type="match status" value="1"/>
</dbReference>
<keyword evidence="8" id="KW-0902">Two-component regulatory system</keyword>
<dbReference type="GO" id="GO:0005524">
    <property type="term" value="F:ATP binding"/>
    <property type="evidence" value="ECO:0007669"/>
    <property type="project" value="UniProtKB-KW"/>
</dbReference>
<evidence type="ECO:0000256" key="2">
    <source>
        <dbReference type="ARBA" id="ARBA00012438"/>
    </source>
</evidence>
<dbReference type="SUPFAM" id="SSF47384">
    <property type="entry name" value="Homodimeric domain of signal transducing histidine kinase"/>
    <property type="match status" value="1"/>
</dbReference>
<dbReference type="Pfam" id="PF02518">
    <property type="entry name" value="HATPase_c"/>
    <property type="match status" value="1"/>
</dbReference>
<feature type="domain" description="Histidine kinase" evidence="10">
    <location>
        <begin position="331"/>
        <end position="545"/>
    </location>
</feature>
<dbReference type="InterPro" id="IPR005467">
    <property type="entry name" value="His_kinase_dom"/>
</dbReference>
<dbReference type="SUPFAM" id="SSF49879">
    <property type="entry name" value="SMAD/FHA domain"/>
    <property type="match status" value="1"/>
</dbReference>
<gene>
    <name evidence="11" type="ORF">SAMN05421753_108222</name>
</gene>
<dbReference type="InterPro" id="IPR029016">
    <property type="entry name" value="GAF-like_dom_sf"/>
</dbReference>
<name>A0A1I3HWP2_9PLAN</name>
<evidence type="ECO:0000256" key="6">
    <source>
        <dbReference type="ARBA" id="ARBA00022777"/>
    </source>
</evidence>
<dbReference type="Gene3D" id="3.30.565.10">
    <property type="entry name" value="Histidine kinase-like ATPase, C-terminal domain"/>
    <property type="match status" value="1"/>
</dbReference>
<dbReference type="Pfam" id="PF00498">
    <property type="entry name" value="FHA"/>
    <property type="match status" value="1"/>
</dbReference>
<dbReference type="SUPFAM" id="SSF55874">
    <property type="entry name" value="ATPase domain of HSP90 chaperone/DNA topoisomerase II/histidine kinase"/>
    <property type="match status" value="1"/>
</dbReference>
<keyword evidence="5" id="KW-0547">Nucleotide-binding</keyword>
<comment type="catalytic activity">
    <reaction evidence="1">
        <text>ATP + protein L-histidine = ADP + protein N-phospho-L-histidine.</text>
        <dbReference type="EC" id="2.7.13.3"/>
    </reaction>
</comment>
<keyword evidence="3" id="KW-0597">Phosphoprotein</keyword>
<evidence type="ECO:0000256" key="7">
    <source>
        <dbReference type="ARBA" id="ARBA00022840"/>
    </source>
</evidence>
<dbReference type="InterPro" id="IPR000253">
    <property type="entry name" value="FHA_dom"/>
</dbReference>
<evidence type="ECO:0000256" key="1">
    <source>
        <dbReference type="ARBA" id="ARBA00000085"/>
    </source>
</evidence>
<dbReference type="Gene3D" id="1.10.287.130">
    <property type="match status" value="1"/>
</dbReference>
<dbReference type="GO" id="GO:0000155">
    <property type="term" value="F:phosphorelay sensor kinase activity"/>
    <property type="evidence" value="ECO:0007669"/>
    <property type="project" value="InterPro"/>
</dbReference>
<dbReference type="Proteomes" id="UP000199518">
    <property type="component" value="Unassembled WGS sequence"/>
</dbReference>
<dbReference type="InterPro" id="IPR004358">
    <property type="entry name" value="Sig_transdc_His_kin-like_C"/>
</dbReference>
<dbReference type="PANTHER" id="PTHR43065">
    <property type="entry name" value="SENSOR HISTIDINE KINASE"/>
    <property type="match status" value="1"/>
</dbReference>
<protein>
    <recommendedName>
        <fullName evidence="2">histidine kinase</fullName>
        <ecNumber evidence="2">2.7.13.3</ecNumber>
    </recommendedName>
</protein>
<dbReference type="AlphaFoldDB" id="A0A1I3HWP2"/>
<dbReference type="InterPro" id="IPR003018">
    <property type="entry name" value="GAF"/>
</dbReference>
<evidence type="ECO:0000256" key="3">
    <source>
        <dbReference type="ARBA" id="ARBA00022553"/>
    </source>
</evidence>
<evidence type="ECO:0000256" key="5">
    <source>
        <dbReference type="ARBA" id="ARBA00022741"/>
    </source>
</evidence>
<evidence type="ECO:0000313" key="11">
    <source>
        <dbReference type="EMBL" id="SFI40135.1"/>
    </source>
</evidence>
<dbReference type="SMART" id="SM00065">
    <property type="entry name" value="GAF"/>
    <property type="match status" value="1"/>
</dbReference>
<dbReference type="PRINTS" id="PR00344">
    <property type="entry name" value="BCTRLSENSOR"/>
</dbReference>
<dbReference type="RefSeq" id="WP_245764594.1">
    <property type="nucleotide sequence ID" value="NZ_FOQD01000008.1"/>
</dbReference>
<dbReference type="PANTHER" id="PTHR43065:SF10">
    <property type="entry name" value="PEROXIDE STRESS-ACTIVATED HISTIDINE KINASE MAK3"/>
    <property type="match status" value="1"/>
</dbReference>
<evidence type="ECO:0000259" key="10">
    <source>
        <dbReference type="PROSITE" id="PS50109"/>
    </source>
</evidence>
<keyword evidence="7" id="KW-0067">ATP-binding</keyword>